<dbReference type="InterPro" id="IPR018060">
    <property type="entry name" value="HTH_AraC"/>
</dbReference>
<dbReference type="EMBL" id="JQZW01000018">
    <property type="protein sequence ID" value="KGN97127.1"/>
    <property type="molecule type" value="Genomic_DNA"/>
</dbReference>
<accession>A0A0A2G3S4</accession>
<dbReference type="Proteomes" id="UP000030134">
    <property type="component" value="Unassembled WGS sequence"/>
</dbReference>
<evidence type="ECO:0000256" key="2">
    <source>
        <dbReference type="ARBA" id="ARBA00023125"/>
    </source>
</evidence>
<dbReference type="Gene3D" id="1.10.10.60">
    <property type="entry name" value="Homeodomain-like"/>
    <property type="match status" value="1"/>
</dbReference>
<dbReference type="Pfam" id="PF12833">
    <property type="entry name" value="HTH_18"/>
    <property type="match status" value="1"/>
</dbReference>
<organism evidence="5 6">
    <name type="scientific">Porphyromonas gingivicanis</name>
    <dbReference type="NCBI Taxonomy" id="266762"/>
    <lineage>
        <taxon>Bacteria</taxon>
        <taxon>Pseudomonadati</taxon>
        <taxon>Bacteroidota</taxon>
        <taxon>Bacteroidia</taxon>
        <taxon>Bacteroidales</taxon>
        <taxon>Porphyromonadaceae</taxon>
        <taxon>Porphyromonas</taxon>
    </lineage>
</organism>
<name>A0A0A2G3S4_9PORP</name>
<keyword evidence="6" id="KW-1185">Reference proteome</keyword>
<evidence type="ECO:0000256" key="3">
    <source>
        <dbReference type="ARBA" id="ARBA00023163"/>
    </source>
</evidence>
<evidence type="ECO:0000313" key="5">
    <source>
        <dbReference type="EMBL" id="KGN97127.1"/>
    </source>
</evidence>
<dbReference type="STRING" id="266762.HQ36_08195"/>
<dbReference type="eggNOG" id="COG2207">
    <property type="taxonomic scope" value="Bacteria"/>
</dbReference>
<gene>
    <name evidence="5" type="ORF">HQ36_08195</name>
</gene>
<reference evidence="5 6" key="1">
    <citation type="submission" date="2014-08" db="EMBL/GenBank/DDBJ databases">
        <title>Porphyromonas gingivicanis strain:COT-022_OH1391 Genome sequencing.</title>
        <authorList>
            <person name="Wallis C."/>
            <person name="Deusch O."/>
            <person name="O'Flynn C."/>
            <person name="Davis I."/>
            <person name="Jospin G."/>
            <person name="Darling A.E."/>
            <person name="Coil D.A."/>
            <person name="Alexiev A."/>
            <person name="Horsfall A."/>
            <person name="Kirkwood N."/>
            <person name="Harris S."/>
            <person name="Eisen J.A."/>
        </authorList>
    </citation>
    <scope>NUCLEOTIDE SEQUENCE [LARGE SCALE GENOMIC DNA]</scope>
    <source>
        <strain evidence="6">COT-022 OH1391</strain>
    </source>
</reference>
<dbReference type="SMART" id="SM00342">
    <property type="entry name" value="HTH_ARAC"/>
    <property type="match status" value="1"/>
</dbReference>
<dbReference type="GO" id="GO:0003700">
    <property type="term" value="F:DNA-binding transcription factor activity"/>
    <property type="evidence" value="ECO:0007669"/>
    <property type="project" value="InterPro"/>
</dbReference>
<feature type="domain" description="HTH araC/xylS-type" evidence="4">
    <location>
        <begin position="165"/>
        <end position="267"/>
    </location>
</feature>
<keyword evidence="2" id="KW-0238">DNA-binding</keyword>
<dbReference type="PANTHER" id="PTHR43280">
    <property type="entry name" value="ARAC-FAMILY TRANSCRIPTIONAL REGULATOR"/>
    <property type="match status" value="1"/>
</dbReference>
<proteinExistence type="predicted"/>
<dbReference type="AlphaFoldDB" id="A0A0A2G3S4"/>
<dbReference type="PROSITE" id="PS01124">
    <property type="entry name" value="HTH_ARAC_FAMILY_2"/>
    <property type="match status" value="1"/>
</dbReference>
<dbReference type="SUPFAM" id="SSF46689">
    <property type="entry name" value="Homeodomain-like"/>
    <property type="match status" value="1"/>
</dbReference>
<dbReference type="InterPro" id="IPR009057">
    <property type="entry name" value="Homeodomain-like_sf"/>
</dbReference>
<dbReference type="GO" id="GO:0043565">
    <property type="term" value="F:sequence-specific DNA binding"/>
    <property type="evidence" value="ECO:0007669"/>
    <property type="project" value="InterPro"/>
</dbReference>
<evidence type="ECO:0000259" key="4">
    <source>
        <dbReference type="PROSITE" id="PS01124"/>
    </source>
</evidence>
<protein>
    <recommendedName>
        <fullName evidence="4">HTH araC/xylS-type domain-containing protein</fullName>
    </recommendedName>
</protein>
<keyword evidence="3" id="KW-0804">Transcription</keyword>
<keyword evidence="1" id="KW-0805">Transcription regulation</keyword>
<evidence type="ECO:0000256" key="1">
    <source>
        <dbReference type="ARBA" id="ARBA00023015"/>
    </source>
</evidence>
<sequence length="282" mass="32985">MSSQLISIRDFLSNITQEPFSSSLYSIFFIQEESRFTIDGTSYHSQGNIVLFLSPYQVLTWQKEPSKYRLLSFHGDFYCIEYHKYEVACNGLLFNNAYLKPYVEVDDNLHAYLHQLTNHISKEKASEEDVQPFTSSIIKSYLQLLLALCSRQKNSVEVEQKRLIDQQASLFERLLEEYHLSERRVSFYANRLGISPEVLSRKSKQAFGKTPTQLIQDRVIIAAKKYLHLTNKSIKEIAMLLKFEDEFYFSRYFKKATGLSPKYFREEVGISIIDHNPPPQKE</sequence>
<dbReference type="PANTHER" id="PTHR43280:SF32">
    <property type="entry name" value="TRANSCRIPTIONAL REGULATORY PROTEIN"/>
    <property type="match status" value="1"/>
</dbReference>
<comment type="caution">
    <text evidence="5">The sequence shown here is derived from an EMBL/GenBank/DDBJ whole genome shotgun (WGS) entry which is preliminary data.</text>
</comment>
<evidence type="ECO:0000313" key="6">
    <source>
        <dbReference type="Proteomes" id="UP000030134"/>
    </source>
</evidence>